<dbReference type="CDD" id="cd06587">
    <property type="entry name" value="VOC"/>
    <property type="match status" value="1"/>
</dbReference>
<evidence type="ECO:0000259" key="1">
    <source>
        <dbReference type="PROSITE" id="PS51819"/>
    </source>
</evidence>
<evidence type="ECO:0000313" key="2">
    <source>
        <dbReference type="EMBL" id="GAA0324084.1"/>
    </source>
</evidence>
<dbReference type="InterPro" id="IPR029068">
    <property type="entry name" value="Glyas_Bleomycin-R_OHBP_Dase"/>
</dbReference>
<dbReference type="SUPFAM" id="SSF54593">
    <property type="entry name" value="Glyoxalase/Bleomycin resistance protein/Dihydroxybiphenyl dioxygenase"/>
    <property type="match status" value="2"/>
</dbReference>
<dbReference type="Gene3D" id="3.10.180.10">
    <property type="entry name" value="2,3-Dihydroxybiphenyl 1,2-Dioxygenase, domain 1"/>
    <property type="match status" value="2"/>
</dbReference>
<dbReference type="InterPro" id="IPR037523">
    <property type="entry name" value="VOC_core"/>
</dbReference>
<dbReference type="InterPro" id="IPR004360">
    <property type="entry name" value="Glyas_Fos-R_dOase_dom"/>
</dbReference>
<protein>
    <recommendedName>
        <fullName evidence="1">VOC domain-containing protein</fullName>
    </recommendedName>
</protein>
<sequence>MCSFDEFLPELSFVKKTFDIKVGLTFRIEYEKNGKRRGKRMMFRWDGGFIMVSWDGFEEGIEWYTKHFGWECLDKIITPVGKKAFLKMPKVGVVTLKSFDADYEHFYSGGEEGHMRLCFEVGNLDTTLQYFTENEIITSDPVTLPNGRKTFDIFCFENARVTVVENPENDGMFLNARVVGFGEVNSRIGVTDIEKSSMWYEEVLGFKIEVVNLEKGYALVQTEDAYDRNVLKQAFMDNIYLEKIESQNYMEGNPSVRTYFDIRPEEFFEAYNHLVKKGAKPSQIAGDPMKGWGGFHFFDPDGNRINVWSYQMM</sequence>
<dbReference type="EMBL" id="BAAADJ010000014">
    <property type="protein sequence ID" value="GAA0324084.1"/>
    <property type="molecule type" value="Genomic_DNA"/>
</dbReference>
<keyword evidence="3" id="KW-1185">Reference proteome</keyword>
<dbReference type="Pfam" id="PF00903">
    <property type="entry name" value="Glyoxalase"/>
    <property type="match status" value="1"/>
</dbReference>
<proteinExistence type="predicted"/>
<dbReference type="PROSITE" id="PS51819">
    <property type="entry name" value="VOC"/>
    <property type="match status" value="1"/>
</dbReference>
<comment type="caution">
    <text evidence="2">The sequence shown here is derived from an EMBL/GenBank/DDBJ whole genome shotgun (WGS) entry which is preliminary data.</text>
</comment>
<organism evidence="2 3">
    <name type="scientific">Bacillus carboniphilus</name>
    <dbReference type="NCBI Taxonomy" id="86663"/>
    <lineage>
        <taxon>Bacteria</taxon>
        <taxon>Bacillati</taxon>
        <taxon>Bacillota</taxon>
        <taxon>Bacilli</taxon>
        <taxon>Bacillales</taxon>
        <taxon>Bacillaceae</taxon>
        <taxon>Bacillus</taxon>
    </lineage>
</organism>
<gene>
    <name evidence="2" type="ORF">GCM10008967_13270</name>
</gene>
<name>A0ABN0W3F7_9BACI</name>
<dbReference type="Proteomes" id="UP001500782">
    <property type="component" value="Unassembled WGS sequence"/>
</dbReference>
<accession>A0ABN0W3F7</accession>
<evidence type="ECO:0000313" key="3">
    <source>
        <dbReference type="Proteomes" id="UP001500782"/>
    </source>
</evidence>
<reference evidence="2 3" key="1">
    <citation type="journal article" date="2019" name="Int. J. Syst. Evol. Microbiol.">
        <title>The Global Catalogue of Microorganisms (GCM) 10K type strain sequencing project: providing services to taxonomists for standard genome sequencing and annotation.</title>
        <authorList>
            <consortium name="The Broad Institute Genomics Platform"/>
            <consortium name="The Broad Institute Genome Sequencing Center for Infectious Disease"/>
            <person name="Wu L."/>
            <person name="Ma J."/>
        </authorList>
    </citation>
    <scope>NUCLEOTIDE SEQUENCE [LARGE SCALE GENOMIC DNA]</scope>
    <source>
        <strain evidence="2 3">JCM 9731</strain>
    </source>
</reference>
<feature type="domain" description="VOC" evidence="1">
    <location>
        <begin position="180"/>
        <end position="310"/>
    </location>
</feature>